<evidence type="ECO:0000313" key="8">
    <source>
        <dbReference type="Proteomes" id="UP001416858"/>
    </source>
</evidence>
<keyword evidence="3 4" id="KW-0802">TPR repeat</keyword>
<dbReference type="InterPro" id="IPR011989">
    <property type="entry name" value="ARM-like"/>
</dbReference>
<dbReference type="Pfam" id="PF13435">
    <property type="entry name" value="Cytochrome_C554"/>
    <property type="match status" value="1"/>
</dbReference>
<dbReference type="EMBL" id="BAABRO010000022">
    <property type="protein sequence ID" value="GAA5510361.1"/>
    <property type="molecule type" value="Genomic_DNA"/>
</dbReference>
<sequence>MAFVERIGCCDETIAAIFAYHGLARFPRGDPSLLIRSLFPTPILSKTSNTPNSTRPILPLAIGGLILLLGGGVFADYWSAKPAGIEAEFVGRSGCIDCHRDQAKAFEGSHHDLAMDVATDETVLGDFNDATFEHDGLVNRMYRDGERFMVHTEGPTGKMEDFEVKYVFGVTPLQQYMVEFDRSDDMPEDELSRLQVLRISWDTKAKRWFYLRPPDVNDKLEPDDPLHWTGIAQRWQTMCADCHSTNLKTNFDPKANRYHTTFSEIDVSCEACHGPGSLHVELANSKSLFWDRRYGYGLTKLKGEINEPQIQTCAPCHSRRGVLDGNFHGGDTYFDHYALELMSPATYHADGQIKDEVYVFGSFIQSKMYHKNIRCSDCHDPHSLELKHKGNETCTSCHQHAAGKYDVPSHHHHVPGTAGAMCVNCHMPHTTYMEVDPRRDHSLRIPRPDLSVKIGTPNACSSCHVEDVRNELDPSTREKVDEYADWLRLAEMGNDEVAAAIAKVDQWCDDACDKWYGEQRATPPHFGEAFAAFRAGEPDAVDAMTSLVTQTNDKVPAYARATALFELGQSGVADALPVARKVLKMDSEHPLVRTAAVTVYMTASPERIAKELFPFVDDEMKPVRNEATRVIIASGAVRLLDATKRSQVELAARRVKETLMNTADRAGAHMAWAALAEQLGRYGESIESYQDAIRVEPNTTGARSNFAELLDTLAQSNGPQAEEMRALAKQLRAAELPLIARDAGLVPDNAPMQYRYGLALYQSGKYSEALEQLEKAAELDPEVEVYHTAIRLLKEKIAEENEGEK</sequence>
<keyword evidence="5" id="KW-0812">Transmembrane</keyword>
<keyword evidence="5" id="KW-0472">Membrane</keyword>
<feature type="repeat" description="TPR" evidence="4">
    <location>
        <begin position="750"/>
        <end position="783"/>
    </location>
</feature>
<evidence type="ECO:0000256" key="5">
    <source>
        <dbReference type="SAM" id="Phobius"/>
    </source>
</evidence>
<keyword evidence="2" id="KW-0677">Repeat</keyword>
<dbReference type="PROSITE" id="PS50005">
    <property type="entry name" value="TPR"/>
    <property type="match status" value="2"/>
</dbReference>
<feature type="domain" description="Cytochrome c-552/4" evidence="6">
    <location>
        <begin position="236"/>
        <end position="274"/>
    </location>
</feature>
<evidence type="ECO:0000256" key="1">
    <source>
        <dbReference type="ARBA" id="ARBA00022729"/>
    </source>
</evidence>
<gene>
    <name evidence="7" type="ORF">Rcae01_05869</name>
</gene>
<keyword evidence="5" id="KW-1133">Transmembrane helix</keyword>
<dbReference type="Gene3D" id="1.25.10.10">
    <property type="entry name" value="Leucine-rich Repeat Variant"/>
    <property type="match status" value="1"/>
</dbReference>
<evidence type="ECO:0000256" key="4">
    <source>
        <dbReference type="PROSITE-ProRule" id="PRU00339"/>
    </source>
</evidence>
<dbReference type="PANTHER" id="PTHR35038:SF8">
    <property type="entry name" value="C-TYPE POLYHEME CYTOCHROME OMCC"/>
    <property type="match status" value="1"/>
</dbReference>
<dbReference type="InterPro" id="IPR013105">
    <property type="entry name" value="TPR_2"/>
</dbReference>
<dbReference type="SUPFAM" id="SSF48695">
    <property type="entry name" value="Multiheme cytochromes"/>
    <property type="match status" value="1"/>
</dbReference>
<evidence type="ECO:0000256" key="3">
    <source>
        <dbReference type="ARBA" id="ARBA00022803"/>
    </source>
</evidence>
<reference evidence="7 8" key="1">
    <citation type="submission" date="2024-02" db="EMBL/GenBank/DDBJ databases">
        <title>Rhodopirellula caenicola NBRC 110016.</title>
        <authorList>
            <person name="Ichikawa N."/>
            <person name="Katano-Makiyama Y."/>
            <person name="Hidaka K."/>
        </authorList>
    </citation>
    <scope>NUCLEOTIDE SEQUENCE [LARGE SCALE GENOMIC DNA]</scope>
    <source>
        <strain evidence="7 8">NBRC 110016</strain>
    </source>
</reference>
<accession>A0ABP9VZ16</accession>
<dbReference type="Pfam" id="PF13181">
    <property type="entry name" value="TPR_8"/>
    <property type="match status" value="1"/>
</dbReference>
<name>A0ABP9VZ16_9BACT</name>
<dbReference type="Proteomes" id="UP001416858">
    <property type="component" value="Unassembled WGS sequence"/>
</dbReference>
<feature type="transmembrane region" description="Helical" evidence="5">
    <location>
        <begin position="57"/>
        <end position="78"/>
    </location>
</feature>
<dbReference type="SMART" id="SM00028">
    <property type="entry name" value="TPR"/>
    <property type="match status" value="2"/>
</dbReference>
<keyword evidence="1" id="KW-0732">Signal</keyword>
<dbReference type="InterPro" id="IPR019734">
    <property type="entry name" value="TPR_rpt"/>
</dbReference>
<dbReference type="InterPro" id="IPR011990">
    <property type="entry name" value="TPR-like_helical_dom_sf"/>
</dbReference>
<evidence type="ECO:0000259" key="6">
    <source>
        <dbReference type="Pfam" id="PF13435"/>
    </source>
</evidence>
<dbReference type="InterPro" id="IPR036280">
    <property type="entry name" value="Multihaem_cyt_sf"/>
</dbReference>
<feature type="repeat" description="TPR" evidence="4">
    <location>
        <begin position="666"/>
        <end position="699"/>
    </location>
</feature>
<dbReference type="SUPFAM" id="SSF48452">
    <property type="entry name" value="TPR-like"/>
    <property type="match status" value="1"/>
</dbReference>
<evidence type="ECO:0000256" key="2">
    <source>
        <dbReference type="ARBA" id="ARBA00022737"/>
    </source>
</evidence>
<evidence type="ECO:0000313" key="7">
    <source>
        <dbReference type="EMBL" id="GAA5510361.1"/>
    </source>
</evidence>
<dbReference type="Gene3D" id="1.25.40.10">
    <property type="entry name" value="Tetratricopeptide repeat domain"/>
    <property type="match status" value="2"/>
</dbReference>
<dbReference type="PROSITE" id="PS50293">
    <property type="entry name" value="TPR_REGION"/>
    <property type="match status" value="1"/>
</dbReference>
<dbReference type="InterPro" id="IPR051829">
    <property type="entry name" value="Multiheme_Cytochr_ET"/>
</dbReference>
<dbReference type="PANTHER" id="PTHR35038">
    <property type="entry name" value="DISSIMILATORY SULFITE REDUCTASE SIRA"/>
    <property type="match status" value="1"/>
</dbReference>
<protein>
    <recommendedName>
        <fullName evidence="6">Cytochrome c-552/4 domain-containing protein</fullName>
    </recommendedName>
</protein>
<proteinExistence type="predicted"/>
<keyword evidence="8" id="KW-1185">Reference proteome</keyword>
<comment type="caution">
    <text evidence="7">The sequence shown here is derived from an EMBL/GenBank/DDBJ whole genome shotgun (WGS) entry which is preliminary data.</text>
</comment>
<dbReference type="Gene3D" id="1.10.1130.10">
    <property type="entry name" value="Flavocytochrome C3, Chain A"/>
    <property type="match status" value="2"/>
</dbReference>
<organism evidence="7 8">
    <name type="scientific">Novipirellula caenicola</name>
    <dbReference type="NCBI Taxonomy" id="1536901"/>
    <lineage>
        <taxon>Bacteria</taxon>
        <taxon>Pseudomonadati</taxon>
        <taxon>Planctomycetota</taxon>
        <taxon>Planctomycetia</taxon>
        <taxon>Pirellulales</taxon>
        <taxon>Pirellulaceae</taxon>
        <taxon>Novipirellula</taxon>
    </lineage>
</organism>
<dbReference type="Pfam" id="PF07719">
    <property type="entry name" value="TPR_2"/>
    <property type="match status" value="1"/>
</dbReference>
<dbReference type="InterPro" id="IPR023155">
    <property type="entry name" value="Cyt_c-552/4"/>
</dbReference>